<name>A0AAJ4TD06_AGRTU</name>
<gene>
    <name evidence="1" type="ORF">G6M86_25325</name>
</gene>
<sequence length="47" mass="5521">MTEGIAIIDVWDVETFDSELRGDLDAHADVIRDYMLTSRHSRRRTTR</sequence>
<proteinExistence type="predicted"/>
<reference evidence="1" key="1">
    <citation type="submission" date="2020-02" db="EMBL/GenBank/DDBJ databases">
        <title>Unexpected conservation and global transmission of agrobacterial virulence plasmids.</title>
        <authorList>
            <person name="Weisberg A.J."/>
            <person name="Davis E.W. II"/>
            <person name="Tabima J.R."/>
            <person name="Belcher M.S."/>
            <person name="Miller M."/>
            <person name="Kuo C.-H."/>
            <person name="Loper J.E."/>
            <person name="Grunwald N.J."/>
            <person name="Putnam M.L."/>
            <person name="Chang J.H."/>
        </authorList>
    </citation>
    <scope>NUCLEOTIDE SEQUENCE</scope>
    <source>
        <strain evidence="1">Q15/94</strain>
        <plasmid evidence="1">pQ15_94_1</plasmid>
    </source>
</reference>
<dbReference type="RefSeq" id="WP_333722327.1">
    <property type="nucleotide sequence ID" value="NZ_CP049218.1"/>
</dbReference>
<dbReference type="Proteomes" id="UP000663946">
    <property type="component" value="Plasmid pQ15_94_1"/>
</dbReference>
<dbReference type="AlphaFoldDB" id="A0AAJ4TD06"/>
<dbReference type="EMBL" id="CP049218">
    <property type="protein sequence ID" value="QTG16620.1"/>
    <property type="molecule type" value="Genomic_DNA"/>
</dbReference>
<protein>
    <submittedName>
        <fullName evidence="1">Uncharacterized protein</fullName>
    </submittedName>
</protein>
<evidence type="ECO:0000313" key="1">
    <source>
        <dbReference type="EMBL" id="QTG16620.1"/>
    </source>
</evidence>
<keyword evidence="1" id="KW-0614">Plasmid</keyword>
<geneLocation type="plasmid" evidence="1 2">
    <name>pQ15_94_1</name>
</geneLocation>
<evidence type="ECO:0000313" key="2">
    <source>
        <dbReference type="Proteomes" id="UP000663946"/>
    </source>
</evidence>
<organism evidence="1 2">
    <name type="scientific">Agrobacterium tumefaciens</name>
    <dbReference type="NCBI Taxonomy" id="358"/>
    <lineage>
        <taxon>Bacteria</taxon>
        <taxon>Pseudomonadati</taxon>
        <taxon>Pseudomonadota</taxon>
        <taxon>Alphaproteobacteria</taxon>
        <taxon>Hyphomicrobiales</taxon>
        <taxon>Rhizobiaceae</taxon>
        <taxon>Rhizobium/Agrobacterium group</taxon>
        <taxon>Agrobacterium</taxon>
        <taxon>Agrobacterium tumefaciens complex</taxon>
    </lineage>
</organism>
<accession>A0AAJ4TD06</accession>